<name>A0A7W8CRC4_9BACL</name>
<dbReference type="InterPro" id="IPR009776">
    <property type="entry name" value="Spore_0_M"/>
</dbReference>
<sequence>MNFKKFLSSVGIGSVKIDTVVERPHLIEGETLNGTIYFEGGDSDQEVEFIELQVVAQIDEYREDSDFQIIEKLITKQTLEFFGTVKSKGTVMQQFDIVPDERWILDNPKAKLLLRTIVHIQNGVDAQDEDEITYTPQ</sequence>
<keyword evidence="2" id="KW-1185">Reference proteome</keyword>
<proteinExistence type="predicted"/>
<dbReference type="PANTHER" id="PTHR40053:SF1">
    <property type="entry name" value="SPORULATION-CONTROL PROTEIN SPO0M"/>
    <property type="match status" value="1"/>
</dbReference>
<accession>A0A7W8CRC4</accession>
<evidence type="ECO:0000313" key="2">
    <source>
        <dbReference type="Proteomes" id="UP000525923"/>
    </source>
</evidence>
<dbReference type="Pfam" id="PF07070">
    <property type="entry name" value="Spo0M"/>
    <property type="match status" value="1"/>
</dbReference>
<protein>
    <submittedName>
        <fullName evidence="1">Sporulation-control protein</fullName>
    </submittedName>
</protein>
<dbReference type="AlphaFoldDB" id="A0A7W8CRC4"/>
<dbReference type="RefSeq" id="WP_135505857.1">
    <property type="nucleotide sequence ID" value="NZ_CP181055.1"/>
</dbReference>
<dbReference type="EMBL" id="JACHHE010000001">
    <property type="protein sequence ID" value="MBB5178580.1"/>
    <property type="molecule type" value="Genomic_DNA"/>
</dbReference>
<dbReference type="PANTHER" id="PTHR40053">
    <property type="entry name" value="SPORULATION-CONTROL PROTEIN SPO0M"/>
    <property type="match status" value="1"/>
</dbReference>
<organism evidence="1 2">
    <name type="scientific">Planococcus koreensis</name>
    <dbReference type="NCBI Taxonomy" id="112331"/>
    <lineage>
        <taxon>Bacteria</taxon>
        <taxon>Bacillati</taxon>
        <taxon>Bacillota</taxon>
        <taxon>Bacilli</taxon>
        <taxon>Bacillales</taxon>
        <taxon>Caryophanaceae</taxon>
        <taxon>Planococcus</taxon>
    </lineage>
</organism>
<evidence type="ECO:0000313" key="1">
    <source>
        <dbReference type="EMBL" id="MBB5178580.1"/>
    </source>
</evidence>
<gene>
    <name evidence="1" type="ORF">HNQ44_000002</name>
</gene>
<comment type="caution">
    <text evidence="1">The sequence shown here is derived from an EMBL/GenBank/DDBJ whole genome shotgun (WGS) entry which is preliminary data.</text>
</comment>
<dbReference type="OrthoDB" id="2402463at2"/>
<dbReference type="Proteomes" id="UP000525923">
    <property type="component" value="Unassembled WGS sequence"/>
</dbReference>
<reference evidence="1 2" key="1">
    <citation type="submission" date="2020-08" db="EMBL/GenBank/DDBJ databases">
        <title>Genomic Encyclopedia of Type Strains, Phase IV (KMG-IV): sequencing the most valuable type-strain genomes for metagenomic binning, comparative biology and taxonomic classification.</title>
        <authorList>
            <person name="Goeker M."/>
        </authorList>
    </citation>
    <scope>NUCLEOTIDE SEQUENCE [LARGE SCALE GENOMIC DNA]</scope>
    <source>
        <strain evidence="1 2">DSM 15895</strain>
    </source>
</reference>